<proteinExistence type="predicted"/>
<sequence>MKSSVHEPVASEEVSDKLDSPCPMARRRASEAFDALTAERMARIEEWEAWEATQLEEDPLLSQRLYSPGEANEGEEFCDGSEDYQYCNKIHGPWGDSIPQNETYCLWAILEFQDPLFFGWGVDEGNTSAFNGIFQATIGSVIPFMEQGQVMYIGATGGVAMNESHSVPWPTASIIWADGNKYGKGWIEGVHRAQQSAGYGFGFAGHVHFKAVVCDEVDPMLAKHGLFNESTMEDMWTAERFVSGTYGFRNYWNAFAEMEDHSPTFYDAARSCTLAPCPLESGTDVESDGDAENLMESDGDGDQVEDGGNATEDGGAESESGEASGGDEDKEDAGTSAGLSIGAVKSFGFLAIASVASFILI</sequence>
<protein>
    <submittedName>
        <fullName evidence="2">Uncharacterized protein</fullName>
    </submittedName>
</protein>
<comment type="caution">
    <text evidence="2">The sequence shown here is derived from an EMBL/GenBank/DDBJ whole genome shotgun (WGS) entry which is preliminary data.</text>
</comment>
<dbReference type="Proteomes" id="UP001153069">
    <property type="component" value="Unassembled WGS sequence"/>
</dbReference>
<evidence type="ECO:0000256" key="1">
    <source>
        <dbReference type="SAM" id="MobiDB-lite"/>
    </source>
</evidence>
<evidence type="ECO:0000313" key="3">
    <source>
        <dbReference type="Proteomes" id="UP001153069"/>
    </source>
</evidence>
<feature type="compositionally biased region" description="Acidic residues" evidence="1">
    <location>
        <begin position="314"/>
        <end position="331"/>
    </location>
</feature>
<name>A0A9N8DK25_9STRA</name>
<feature type="region of interest" description="Disordered" evidence="1">
    <location>
        <begin position="280"/>
        <end position="335"/>
    </location>
</feature>
<dbReference type="EMBL" id="CAICTM010000200">
    <property type="protein sequence ID" value="CAB9504572.1"/>
    <property type="molecule type" value="Genomic_DNA"/>
</dbReference>
<dbReference type="AlphaFoldDB" id="A0A9N8DK25"/>
<feature type="compositionally biased region" description="Acidic residues" evidence="1">
    <location>
        <begin position="283"/>
        <end position="305"/>
    </location>
</feature>
<organism evidence="2 3">
    <name type="scientific">Seminavis robusta</name>
    <dbReference type="NCBI Taxonomy" id="568900"/>
    <lineage>
        <taxon>Eukaryota</taxon>
        <taxon>Sar</taxon>
        <taxon>Stramenopiles</taxon>
        <taxon>Ochrophyta</taxon>
        <taxon>Bacillariophyta</taxon>
        <taxon>Bacillariophyceae</taxon>
        <taxon>Bacillariophycidae</taxon>
        <taxon>Naviculales</taxon>
        <taxon>Naviculaceae</taxon>
        <taxon>Seminavis</taxon>
    </lineage>
</organism>
<gene>
    <name evidence="2" type="ORF">SEMRO_201_G085070.1</name>
</gene>
<accession>A0A9N8DK25</accession>
<feature type="region of interest" description="Disordered" evidence="1">
    <location>
        <begin position="1"/>
        <end position="22"/>
    </location>
</feature>
<keyword evidence="3" id="KW-1185">Reference proteome</keyword>
<evidence type="ECO:0000313" key="2">
    <source>
        <dbReference type="EMBL" id="CAB9504572.1"/>
    </source>
</evidence>
<reference evidence="2" key="1">
    <citation type="submission" date="2020-06" db="EMBL/GenBank/DDBJ databases">
        <authorList>
            <consortium name="Plant Systems Biology data submission"/>
        </authorList>
    </citation>
    <scope>NUCLEOTIDE SEQUENCE</scope>
    <source>
        <strain evidence="2">D6</strain>
    </source>
</reference>